<evidence type="ECO:0000256" key="1">
    <source>
        <dbReference type="SAM" id="Phobius"/>
    </source>
</evidence>
<proteinExistence type="predicted"/>
<dbReference type="WBParaSite" id="GPUH_0001134501-mRNA-1">
    <property type="protein sequence ID" value="GPUH_0001134501-mRNA-1"/>
    <property type="gene ID" value="GPUH_0001134501"/>
</dbReference>
<reference evidence="2 3" key="2">
    <citation type="submission" date="2018-11" db="EMBL/GenBank/DDBJ databases">
        <authorList>
            <consortium name="Pathogen Informatics"/>
        </authorList>
    </citation>
    <scope>NUCLEOTIDE SEQUENCE [LARGE SCALE GENOMIC DNA]</scope>
</reference>
<reference evidence="4" key="1">
    <citation type="submission" date="2016-06" db="UniProtKB">
        <authorList>
            <consortium name="WormBaseParasite"/>
        </authorList>
    </citation>
    <scope>IDENTIFICATION</scope>
</reference>
<dbReference type="Proteomes" id="UP000271098">
    <property type="component" value="Unassembled WGS sequence"/>
</dbReference>
<gene>
    <name evidence="2" type="ORF">GPUH_LOCUS11332</name>
</gene>
<protein>
    <submittedName>
        <fullName evidence="4">Transmembrane protein</fullName>
    </submittedName>
</protein>
<dbReference type="AlphaFoldDB" id="A0A183DRJ1"/>
<dbReference type="OrthoDB" id="10298328at2759"/>
<feature type="transmembrane region" description="Helical" evidence="1">
    <location>
        <begin position="22"/>
        <end position="40"/>
    </location>
</feature>
<evidence type="ECO:0000313" key="2">
    <source>
        <dbReference type="EMBL" id="VDN18641.1"/>
    </source>
</evidence>
<accession>A0A183DRJ1</accession>
<evidence type="ECO:0000313" key="3">
    <source>
        <dbReference type="Proteomes" id="UP000271098"/>
    </source>
</evidence>
<sequence length="140" mass="15863">MVSYKLCYGPINPGFGTKRPSWVHLFWGACFWAYPVYVVANLHRLEVVRYDVYGNLIQNRVNIFFVSEVLRSHSDSVSVLSPHSHFSVQPGRCVNAVGIRAGFSDTTRRSFSARPFKLFCGRRFGKSSSQCLALQSLKQP</sequence>
<keyword evidence="3" id="KW-1185">Reference proteome</keyword>
<evidence type="ECO:0000313" key="4">
    <source>
        <dbReference type="WBParaSite" id="GPUH_0001134501-mRNA-1"/>
    </source>
</evidence>
<keyword evidence="1" id="KW-0812">Transmembrane</keyword>
<dbReference type="EMBL" id="UYRT01078491">
    <property type="protein sequence ID" value="VDN18641.1"/>
    <property type="molecule type" value="Genomic_DNA"/>
</dbReference>
<dbReference type="PROSITE" id="PS51257">
    <property type="entry name" value="PROKAR_LIPOPROTEIN"/>
    <property type="match status" value="1"/>
</dbReference>
<name>A0A183DRJ1_9BILA</name>
<keyword evidence="1" id="KW-0472">Membrane</keyword>
<keyword evidence="1" id="KW-1133">Transmembrane helix</keyword>
<organism evidence="4">
    <name type="scientific">Gongylonema pulchrum</name>
    <dbReference type="NCBI Taxonomy" id="637853"/>
    <lineage>
        <taxon>Eukaryota</taxon>
        <taxon>Metazoa</taxon>
        <taxon>Ecdysozoa</taxon>
        <taxon>Nematoda</taxon>
        <taxon>Chromadorea</taxon>
        <taxon>Rhabditida</taxon>
        <taxon>Spirurina</taxon>
        <taxon>Spiruromorpha</taxon>
        <taxon>Spiruroidea</taxon>
        <taxon>Gongylonematidae</taxon>
        <taxon>Gongylonema</taxon>
    </lineage>
</organism>